<dbReference type="AlphaFoldDB" id="A0A5C2S9C0"/>
<sequence length="208" mass="22657">MVCPMRCSEHASVSARRWEGAKLRDNAQRPASLPLPLPYCPSHSRRTHYNVAMLYAACEYIALSKAGYLYWYRTGAVPLHPSSFIDILHHSRARRVARSASSRTLPFTFITHGAGPKTAQRPTRLRPARWLWLELSSSVCSAPAAGRACHAWAHDTLVGSASGTGACRVLGARPMLLTYRAGFCCFLLSMSSSLHCACAASQPGAAAR</sequence>
<organism evidence="1 2">
    <name type="scientific">Lentinus tigrinus ALCF2SS1-6</name>
    <dbReference type="NCBI Taxonomy" id="1328759"/>
    <lineage>
        <taxon>Eukaryota</taxon>
        <taxon>Fungi</taxon>
        <taxon>Dikarya</taxon>
        <taxon>Basidiomycota</taxon>
        <taxon>Agaricomycotina</taxon>
        <taxon>Agaricomycetes</taxon>
        <taxon>Polyporales</taxon>
        <taxon>Polyporaceae</taxon>
        <taxon>Lentinus</taxon>
    </lineage>
</organism>
<evidence type="ECO:0000313" key="2">
    <source>
        <dbReference type="Proteomes" id="UP000313359"/>
    </source>
</evidence>
<dbReference type="EMBL" id="ML122278">
    <property type="protein sequence ID" value="RPD57926.1"/>
    <property type="molecule type" value="Genomic_DNA"/>
</dbReference>
<evidence type="ECO:0000313" key="1">
    <source>
        <dbReference type="EMBL" id="RPD57926.1"/>
    </source>
</evidence>
<reference evidence="1" key="1">
    <citation type="journal article" date="2018" name="Genome Biol. Evol.">
        <title>Genomics and development of Lentinus tigrinus, a white-rot wood-decaying mushroom with dimorphic fruiting bodies.</title>
        <authorList>
            <person name="Wu B."/>
            <person name="Xu Z."/>
            <person name="Knudson A."/>
            <person name="Carlson A."/>
            <person name="Chen N."/>
            <person name="Kovaka S."/>
            <person name="LaButti K."/>
            <person name="Lipzen A."/>
            <person name="Pennachio C."/>
            <person name="Riley R."/>
            <person name="Schakwitz W."/>
            <person name="Umezawa K."/>
            <person name="Ohm R.A."/>
            <person name="Grigoriev I.V."/>
            <person name="Nagy L.G."/>
            <person name="Gibbons J."/>
            <person name="Hibbett D."/>
        </authorList>
    </citation>
    <scope>NUCLEOTIDE SEQUENCE [LARGE SCALE GENOMIC DNA]</scope>
    <source>
        <strain evidence="1">ALCF2SS1-6</strain>
    </source>
</reference>
<keyword evidence="2" id="KW-1185">Reference proteome</keyword>
<gene>
    <name evidence="1" type="ORF">L227DRAFT_201228</name>
</gene>
<dbReference type="Proteomes" id="UP000313359">
    <property type="component" value="Unassembled WGS sequence"/>
</dbReference>
<accession>A0A5C2S9C0</accession>
<protein>
    <submittedName>
        <fullName evidence="1">Uncharacterized protein</fullName>
    </submittedName>
</protein>
<name>A0A5C2S9C0_9APHY</name>
<proteinExistence type="predicted"/>